<dbReference type="Proteomes" id="UP001230207">
    <property type="component" value="Unassembled WGS sequence"/>
</dbReference>
<dbReference type="PANTHER" id="PTHR16509">
    <property type="match status" value="1"/>
</dbReference>
<organism evidence="1 2">
    <name type="scientific">Pararhizobium capsulatum DSM 1112</name>
    <dbReference type="NCBI Taxonomy" id="1121113"/>
    <lineage>
        <taxon>Bacteria</taxon>
        <taxon>Pseudomonadati</taxon>
        <taxon>Pseudomonadota</taxon>
        <taxon>Alphaproteobacteria</taxon>
        <taxon>Hyphomicrobiales</taxon>
        <taxon>Rhizobiaceae</taxon>
        <taxon>Rhizobium/Agrobacterium group</taxon>
        <taxon>Pararhizobium</taxon>
    </lineage>
</organism>
<evidence type="ECO:0008006" key="3">
    <source>
        <dbReference type="Google" id="ProtNLM"/>
    </source>
</evidence>
<reference evidence="1 2" key="1">
    <citation type="submission" date="2023-07" db="EMBL/GenBank/DDBJ databases">
        <title>Genomic Encyclopedia of Type Strains, Phase IV (KMG-IV): sequencing the most valuable type-strain genomes for metagenomic binning, comparative biology and taxonomic classification.</title>
        <authorList>
            <person name="Goeker M."/>
        </authorList>
    </citation>
    <scope>NUCLEOTIDE SEQUENCE [LARGE SCALE GENOMIC DNA]</scope>
    <source>
        <strain evidence="1 2">DSM 1112</strain>
    </source>
</reference>
<proteinExistence type="predicted"/>
<protein>
    <recommendedName>
        <fullName evidence="3">Calcineurin-like phosphoesterase domain-containing protein</fullName>
    </recommendedName>
</protein>
<dbReference type="EMBL" id="JAUSVF010000001">
    <property type="protein sequence ID" value="MDQ0319544.1"/>
    <property type="molecule type" value="Genomic_DNA"/>
</dbReference>
<evidence type="ECO:0000313" key="1">
    <source>
        <dbReference type="EMBL" id="MDQ0319544.1"/>
    </source>
</evidence>
<gene>
    <name evidence="1" type="ORF">QO002_001682</name>
</gene>
<dbReference type="Gene3D" id="3.60.21.10">
    <property type="match status" value="1"/>
</dbReference>
<dbReference type="SUPFAM" id="SSF56300">
    <property type="entry name" value="Metallo-dependent phosphatases"/>
    <property type="match status" value="1"/>
</dbReference>
<sequence>MAKERLSALKASGAKNAQTWNGSLGDEQLAWLSAQLAEADVNGEQVIVFNHYPVFPPNRHNMWDSERVLDMLSKSESFTAYFCGHNHDGDFGLFAGRPFVTVKGMVDTPDQNAFSIVSIFEDRIEIEGFGRQQSRVLPINEPMVRPAAVSSR</sequence>
<dbReference type="InterPro" id="IPR029052">
    <property type="entry name" value="Metallo-depent_PP-like"/>
</dbReference>
<evidence type="ECO:0000313" key="2">
    <source>
        <dbReference type="Proteomes" id="UP001230207"/>
    </source>
</evidence>
<keyword evidence="2" id="KW-1185">Reference proteome</keyword>
<accession>A0ABU0BMR3</accession>
<name>A0ABU0BMR3_9HYPH</name>
<comment type="caution">
    <text evidence="1">The sequence shown here is derived from an EMBL/GenBank/DDBJ whole genome shotgun (WGS) entry which is preliminary data.</text>
</comment>
<dbReference type="PANTHER" id="PTHR16509:SF8">
    <property type="entry name" value="MANGANESE-DEPENDENT ADP-RIBOSE_CDP-ALCOHOL DIPHOSPHATASE"/>
    <property type="match status" value="1"/>
</dbReference>